<dbReference type="Proteomes" id="UP000182888">
    <property type="component" value="Unassembled WGS sequence"/>
</dbReference>
<gene>
    <name evidence="2" type="ORF">MPL1032_20704</name>
</gene>
<dbReference type="EMBL" id="CCND01000012">
    <property type="protein sequence ID" value="CDX56784.1"/>
    <property type="molecule type" value="Genomic_DNA"/>
</dbReference>
<protein>
    <submittedName>
        <fullName evidence="2">Uncharacterized protein</fullName>
    </submittedName>
</protein>
<reference evidence="3" key="1">
    <citation type="submission" date="2014-08" db="EMBL/GenBank/DDBJ databases">
        <authorList>
            <person name="Edwards T."/>
        </authorList>
    </citation>
    <scope>NUCLEOTIDE SEQUENCE [LARGE SCALE GENOMIC DNA]</scope>
</reference>
<feature type="compositionally biased region" description="Gly residues" evidence="1">
    <location>
        <begin position="52"/>
        <end position="61"/>
    </location>
</feature>
<evidence type="ECO:0000313" key="3">
    <source>
        <dbReference type="Proteomes" id="UP000182888"/>
    </source>
</evidence>
<organism evidence="2 3">
    <name type="scientific">Mesorhizobium plurifarium</name>
    <dbReference type="NCBI Taxonomy" id="69974"/>
    <lineage>
        <taxon>Bacteria</taxon>
        <taxon>Pseudomonadati</taxon>
        <taxon>Pseudomonadota</taxon>
        <taxon>Alphaproteobacteria</taxon>
        <taxon>Hyphomicrobiales</taxon>
        <taxon>Phyllobacteriaceae</taxon>
        <taxon>Mesorhizobium</taxon>
    </lineage>
</organism>
<feature type="region of interest" description="Disordered" evidence="1">
    <location>
        <begin position="19"/>
        <end position="76"/>
    </location>
</feature>
<sequence length="76" mass="8056">MYQVSFATGIFATLVPWLMPNHGGLEHPPQHHQPQARPPDRPDLDRLRAAGEGRGAGQGGRGGRRAGGEYGTDAGV</sequence>
<evidence type="ECO:0000313" key="2">
    <source>
        <dbReference type="EMBL" id="CDX56784.1"/>
    </source>
</evidence>
<evidence type="ECO:0000256" key="1">
    <source>
        <dbReference type="SAM" id="MobiDB-lite"/>
    </source>
</evidence>
<feature type="compositionally biased region" description="Basic and acidic residues" evidence="1">
    <location>
        <begin position="38"/>
        <end position="51"/>
    </location>
</feature>
<proteinExistence type="predicted"/>
<accession>A0A0K2VYG0</accession>
<dbReference type="AlphaFoldDB" id="A0A0K2VYG0"/>
<name>A0A0K2VYG0_MESPL</name>